<accession>A0A0G0UHI0</accession>
<dbReference type="Pfam" id="PF23477">
    <property type="entry name" value="zf_Tbcl_2"/>
    <property type="match status" value="1"/>
</dbReference>
<organism evidence="4 5">
    <name type="scientific">Candidatus Gottesmanbacteria bacterium GW2011_GWA2_41_12</name>
    <dbReference type="NCBI Taxonomy" id="1618440"/>
    <lineage>
        <taxon>Bacteria</taxon>
        <taxon>Candidatus Gottesmaniibacteriota</taxon>
    </lineage>
</organism>
<sequence length="114" mass="12699">MQSSSFQDQTLVCRDCNKQFTWTAGEQEFYAKKGFNNAPTRCPDCRAKRKADRLSSRKMTEITCSRCGAHDTVPFEPRGDREVLCKKCFMEAKQGGGVSPTQPVAVSEEPAVEA</sequence>
<feature type="region of interest" description="Disordered" evidence="1">
    <location>
        <begin position="94"/>
        <end position="114"/>
    </location>
</feature>
<comment type="caution">
    <text evidence="4">The sequence shown here is derived from an EMBL/GenBank/DDBJ whole genome shotgun (WGS) entry which is preliminary data.</text>
</comment>
<proteinExistence type="predicted"/>
<evidence type="ECO:0000259" key="2">
    <source>
        <dbReference type="Pfam" id="PF13451"/>
    </source>
</evidence>
<dbReference type="InterPro" id="IPR025306">
    <property type="entry name" value="Zn-bnd_dom_prob"/>
</dbReference>
<feature type="domain" description="CxxC-x17-CxxC" evidence="3">
    <location>
        <begin position="57"/>
        <end position="92"/>
    </location>
</feature>
<dbReference type="AlphaFoldDB" id="A0A0G0UHI0"/>
<feature type="domain" description="Probable zinc-binding" evidence="2">
    <location>
        <begin position="7"/>
        <end position="52"/>
    </location>
</feature>
<evidence type="ECO:0000313" key="4">
    <source>
        <dbReference type="EMBL" id="KKR88288.1"/>
    </source>
</evidence>
<evidence type="ECO:0000259" key="3">
    <source>
        <dbReference type="Pfam" id="PF23477"/>
    </source>
</evidence>
<reference evidence="4 5" key="1">
    <citation type="journal article" date="2015" name="Nature">
        <title>rRNA introns, odd ribosomes, and small enigmatic genomes across a large radiation of phyla.</title>
        <authorList>
            <person name="Brown C.T."/>
            <person name="Hug L.A."/>
            <person name="Thomas B.C."/>
            <person name="Sharon I."/>
            <person name="Castelle C.J."/>
            <person name="Singh A."/>
            <person name="Wilkins M.J."/>
            <person name="Williams K.H."/>
            <person name="Banfield J.F."/>
        </authorList>
    </citation>
    <scope>NUCLEOTIDE SEQUENCE [LARGE SCALE GENOMIC DNA]</scope>
</reference>
<name>A0A0G0UHI0_9BACT</name>
<dbReference type="NCBIfam" id="TIGR04272">
    <property type="entry name" value="cxxc_cxxc_Mbark"/>
    <property type="match status" value="1"/>
</dbReference>
<evidence type="ECO:0000256" key="1">
    <source>
        <dbReference type="SAM" id="MobiDB-lite"/>
    </source>
</evidence>
<protein>
    <submittedName>
        <fullName evidence="4">Uncharacterized protein</fullName>
    </submittedName>
</protein>
<evidence type="ECO:0000313" key="5">
    <source>
        <dbReference type="Proteomes" id="UP000033908"/>
    </source>
</evidence>
<dbReference type="Pfam" id="PF13451">
    <property type="entry name" value="zf_Tbcl"/>
    <property type="match status" value="1"/>
</dbReference>
<dbReference type="EMBL" id="LCAJ01000007">
    <property type="protein sequence ID" value="KKR88288.1"/>
    <property type="molecule type" value="Genomic_DNA"/>
</dbReference>
<dbReference type="Proteomes" id="UP000033908">
    <property type="component" value="Unassembled WGS sequence"/>
</dbReference>
<gene>
    <name evidence="4" type="ORF">UU37_C0007G0005</name>
</gene>
<dbReference type="InterPro" id="IPR026363">
    <property type="entry name" value="CxxC-x17-CxxC_dom"/>
</dbReference>